<feature type="signal peptide" evidence="13">
    <location>
        <begin position="1"/>
        <end position="21"/>
    </location>
</feature>
<evidence type="ECO:0000259" key="14">
    <source>
        <dbReference type="PROSITE" id="PS50157"/>
    </source>
</evidence>
<name>A0A8C8S9V6_9SAUR</name>
<keyword evidence="12" id="KW-1133">Transmembrane helix</keyword>
<dbReference type="SMART" id="SM00355">
    <property type="entry name" value="ZnF_C2H2"/>
    <property type="match status" value="8"/>
</dbReference>
<dbReference type="InterPro" id="IPR036051">
    <property type="entry name" value="KRAB_dom_sf"/>
</dbReference>
<feature type="domain" description="C2H2-type" evidence="14">
    <location>
        <begin position="296"/>
        <end position="323"/>
    </location>
</feature>
<feature type="domain" description="C2H2-type" evidence="14">
    <location>
        <begin position="379"/>
        <end position="406"/>
    </location>
</feature>
<dbReference type="GO" id="GO:0006355">
    <property type="term" value="P:regulation of DNA-templated transcription"/>
    <property type="evidence" value="ECO:0007669"/>
    <property type="project" value="InterPro"/>
</dbReference>
<dbReference type="Pfam" id="PF00096">
    <property type="entry name" value="zf-C2H2"/>
    <property type="match status" value="6"/>
</dbReference>
<feature type="domain" description="C2H2-type" evidence="14">
    <location>
        <begin position="323"/>
        <end position="350"/>
    </location>
</feature>
<protein>
    <submittedName>
        <fullName evidence="16">Uncharacterized protein</fullName>
    </submittedName>
</protein>
<keyword evidence="4" id="KW-0677">Repeat</keyword>
<proteinExistence type="inferred from homology"/>
<evidence type="ECO:0000256" key="9">
    <source>
        <dbReference type="ARBA" id="ARBA00023163"/>
    </source>
</evidence>
<evidence type="ECO:0000256" key="3">
    <source>
        <dbReference type="ARBA" id="ARBA00022723"/>
    </source>
</evidence>
<keyword evidence="8" id="KW-0238">DNA-binding</keyword>
<feature type="domain" description="C2H2-type" evidence="14">
    <location>
        <begin position="213"/>
        <end position="240"/>
    </location>
</feature>
<dbReference type="GO" id="GO:0008270">
    <property type="term" value="F:zinc ion binding"/>
    <property type="evidence" value="ECO:0007669"/>
    <property type="project" value="UniProtKB-KW"/>
</dbReference>
<keyword evidence="12" id="KW-0812">Transmembrane</keyword>
<organism evidence="16 17">
    <name type="scientific">Pelusios castaneus</name>
    <name type="common">West African mud turtle</name>
    <dbReference type="NCBI Taxonomy" id="367368"/>
    <lineage>
        <taxon>Eukaryota</taxon>
        <taxon>Metazoa</taxon>
        <taxon>Chordata</taxon>
        <taxon>Craniata</taxon>
        <taxon>Vertebrata</taxon>
        <taxon>Euteleostomi</taxon>
        <taxon>Archelosauria</taxon>
        <taxon>Testudinata</taxon>
        <taxon>Testudines</taxon>
        <taxon>Pleurodira</taxon>
        <taxon>Pelomedusidae</taxon>
        <taxon>Pelusios</taxon>
    </lineage>
</organism>
<evidence type="ECO:0000259" key="15">
    <source>
        <dbReference type="PROSITE" id="PS50805"/>
    </source>
</evidence>
<keyword evidence="6" id="KW-0862">Zinc</keyword>
<sequence length="426" mass="50090">MPDQAAVLSGGLLLFQGLVTFEEVAVYFSREEWALLDRGQRALYRDVMQENYENVTWLGKDSWPSAIRQEYLFFWFVCPFSFLFLRFFFLPPAGDGMVSGNMEQTPQQEDDEIVKPHGMLLQTCKGSVSRRAAQGKFWESQHTSEKRQENQPMQNVGKAVNYQRTHKGLKKSRVQQGIFMRERNNKCVECGKEFRWRSNLIRHQRIHTGEKPYECYECEKVFSRRLALITHQRIHTGEKPYKCCECGETFLWSSSLIRHQRIHTGEKPECFECGKTFIEYASLIRHQRTHTGEKPYECCECGKTFPWRSVLIRHQKIHRGENPECQECGKTFTEQSSLIRHQRIHTGEKPYECCECGKTFPRRSTLIRHQRIHMGEKSYECCECRKTSAQSSALITHQTIHMGEKHFECSEWENLCSVFRGSHRNL</sequence>
<comment type="subcellular location">
    <subcellularLocation>
        <location evidence="1">Nucleus</location>
    </subcellularLocation>
</comment>
<evidence type="ECO:0000256" key="8">
    <source>
        <dbReference type="ARBA" id="ARBA00023125"/>
    </source>
</evidence>
<keyword evidence="9" id="KW-0804">Transcription</keyword>
<evidence type="ECO:0000313" key="16">
    <source>
        <dbReference type="Ensembl" id="ENSPCEP00000015971.1"/>
    </source>
</evidence>
<keyword evidence="17" id="KW-1185">Reference proteome</keyword>
<keyword evidence="12" id="KW-0472">Membrane</keyword>
<keyword evidence="7" id="KW-0805">Transcription regulation</keyword>
<dbReference type="GO" id="GO:0003677">
    <property type="term" value="F:DNA binding"/>
    <property type="evidence" value="ECO:0007669"/>
    <property type="project" value="UniProtKB-KW"/>
</dbReference>
<feature type="chain" id="PRO_5045984659" evidence="13">
    <location>
        <begin position="22"/>
        <end position="426"/>
    </location>
</feature>
<dbReference type="PROSITE" id="PS50805">
    <property type="entry name" value="KRAB"/>
    <property type="match status" value="1"/>
</dbReference>
<evidence type="ECO:0000256" key="4">
    <source>
        <dbReference type="ARBA" id="ARBA00022737"/>
    </source>
</evidence>
<dbReference type="CDD" id="cd07765">
    <property type="entry name" value="KRAB_A-box"/>
    <property type="match status" value="1"/>
</dbReference>
<dbReference type="SUPFAM" id="SSF109640">
    <property type="entry name" value="KRAB domain (Kruppel-associated box)"/>
    <property type="match status" value="1"/>
</dbReference>
<dbReference type="PROSITE" id="PS00028">
    <property type="entry name" value="ZINC_FINGER_C2H2_1"/>
    <property type="match status" value="7"/>
</dbReference>
<evidence type="ECO:0000313" key="17">
    <source>
        <dbReference type="Proteomes" id="UP000694393"/>
    </source>
</evidence>
<dbReference type="PANTHER" id="PTHR24399:SF54">
    <property type="entry name" value="GASTRULA ZINC FINGER PROTEIN XLCGF26.1-LIKE-RELATED"/>
    <property type="match status" value="1"/>
</dbReference>
<evidence type="ECO:0000256" key="13">
    <source>
        <dbReference type="SAM" id="SignalP"/>
    </source>
</evidence>
<evidence type="ECO:0000256" key="10">
    <source>
        <dbReference type="ARBA" id="ARBA00023242"/>
    </source>
</evidence>
<evidence type="ECO:0000256" key="6">
    <source>
        <dbReference type="ARBA" id="ARBA00022833"/>
    </source>
</evidence>
<evidence type="ECO:0000256" key="7">
    <source>
        <dbReference type="ARBA" id="ARBA00023015"/>
    </source>
</evidence>
<keyword evidence="13" id="KW-0732">Signal</keyword>
<accession>A0A8C8S9V6</accession>
<dbReference type="SMART" id="SM00349">
    <property type="entry name" value="KRAB"/>
    <property type="match status" value="1"/>
</dbReference>
<evidence type="ECO:0000256" key="12">
    <source>
        <dbReference type="SAM" id="Phobius"/>
    </source>
</evidence>
<dbReference type="Ensembl" id="ENSPCET00000016533.1">
    <property type="protein sequence ID" value="ENSPCEP00000015971.1"/>
    <property type="gene ID" value="ENSPCEG00000012567.1"/>
</dbReference>
<dbReference type="PANTHER" id="PTHR24399">
    <property type="entry name" value="ZINC FINGER AND BTB DOMAIN-CONTAINING"/>
    <property type="match status" value="1"/>
</dbReference>
<dbReference type="InterPro" id="IPR013087">
    <property type="entry name" value="Znf_C2H2_type"/>
</dbReference>
<dbReference type="Proteomes" id="UP000694393">
    <property type="component" value="Unplaced"/>
</dbReference>
<reference evidence="16" key="1">
    <citation type="submission" date="2025-08" db="UniProtKB">
        <authorList>
            <consortium name="Ensembl"/>
        </authorList>
    </citation>
    <scope>IDENTIFICATION</scope>
</reference>
<keyword evidence="5 11" id="KW-0863">Zinc-finger</keyword>
<comment type="similarity">
    <text evidence="2">Belongs to the krueppel C2H2-type zinc-finger protein family.</text>
</comment>
<dbReference type="InterPro" id="IPR001909">
    <property type="entry name" value="KRAB"/>
</dbReference>
<evidence type="ECO:0000256" key="11">
    <source>
        <dbReference type="PROSITE-ProRule" id="PRU00042"/>
    </source>
</evidence>
<feature type="transmembrane region" description="Helical" evidence="12">
    <location>
        <begin position="71"/>
        <end position="89"/>
    </location>
</feature>
<feature type="domain" description="KRAB" evidence="15">
    <location>
        <begin position="19"/>
        <end position="116"/>
    </location>
</feature>
<feature type="domain" description="C2H2-type" evidence="14">
    <location>
        <begin position="268"/>
        <end position="295"/>
    </location>
</feature>
<keyword evidence="10" id="KW-0539">Nucleus</keyword>
<dbReference type="InterPro" id="IPR036236">
    <property type="entry name" value="Znf_C2H2_sf"/>
</dbReference>
<feature type="domain" description="C2H2-type" evidence="14">
    <location>
        <begin position="351"/>
        <end position="378"/>
    </location>
</feature>
<reference evidence="16" key="2">
    <citation type="submission" date="2025-09" db="UniProtKB">
        <authorList>
            <consortium name="Ensembl"/>
        </authorList>
    </citation>
    <scope>IDENTIFICATION</scope>
</reference>
<dbReference type="Gene3D" id="3.30.160.60">
    <property type="entry name" value="Classic Zinc Finger"/>
    <property type="match status" value="8"/>
</dbReference>
<dbReference type="GO" id="GO:0005634">
    <property type="term" value="C:nucleus"/>
    <property type="evidence" value="ECO:0007669"/>
    <property type="project" value="UniProtKB-SubCell"/>
</dbReference>
<feature type="domain" description="C2H2-type" evidence="14">
    <location>
        <begin position="241"/>
        <end position="268"/>
    </location>
</feature>
<dbReference type="SUPFAM" id="SSF57667">
    <property type="entry name" value="beta-beta-alpha zinc fingers"/>
    <property type="match status" value="5"/>
</dbReference>
<dbReference type="Pfam" id="PF01352">
    <property type="entry name" value="KRAB"/>
    <property type="match status" value="1"/>
</dbReference>
<dbReference type="Gene3D" id="6.10.140.140">
    <property type="match status" value="1"/>
</dbReference>
<evidence type="ECO:0000256" key="1">
    <source>
        <dbReference type="ARBA" id="ARBA00004123"/>
    </source>
</evidence>
<evidence type="ECO:0000256" key="5">
    <source>
        <dbReference type="ARBA" id="ARBA00022771"/>
    </source>
</evidence>
<feature type="domain" description="C2H2-type" evidence="14">
    <location>
        <begin position="185"/>
        <end position="212"/>
    </location>
</feature>
<dbReference type="AlphaFoldDB" id="A0A8C8S9V6"/>
<keyword evidence="3" id="KW-0479">Metal-binding</keyword>
<evidence type="ECO:0000256" key="2">
    <source>
        <dbReference type="ARBA" id="ARBA00006991"/>
    </source>
</evidence>
<dbReference type="PROSITE" id="PS50157">
    <property type="entry name" value="ZINC_FINGER_C2H2_2"/>
    <property type="match status" value="8"/>
</dbReference>